<proteinExistence type="predicted"/>
<reference evidence="1" key="1">
    <citation type="journal article" date="2005" name="Int. J. Syst. Evol. Microbiol.">
        <title>Methanofollis formosanus sp. nov., isolated from a fish pond.</title>
        <authorList>
            <person name="Wu S.Y."/>
            <person name="Chen S.C."/>
            <person name="Lai M.C."/>
        </authorList>
    </citation>
    <scope>NUCLEOTIDE SEQUENCE</scope>
    <source>
        <strain evidence="1">ML15</strain>
    </source>
</reference>
<keyword evidence="2" id="KW-1185">Reference proteome</keyword>
<dbReference type="SUPFAM" id="SSF52309">
    <property type="entry name" value="N-(deoxy)ribosyltransferase-like"/>
    <property type="match status" value="1"/>
</dbReference>
<dbReference type="InterPro" id="IPR051239">
    <property type="entry name" value="2'-dNMP_N-hydrolase"/>
</dbReference>
<dbReference type="Pfam" id="PF05014">
    <property type="entry name" value="Nuc_deoxyrib_tr"/>
    <property type="match status" value="1"/>
</dbReference>
<gene>
    <name evidence="1" type="ORF">E2N92_08165</name>
</gene>
<dbReference type="PANTHER" id="PTHR15364:SF0">
    <property type="entry name" value="2'-DEOXYNUCLEOSIDE 5'-PHOSPHATE N-HYDROLASE 1"/>
    <property type="match status" value="1"/>
</dbReference>
<dbReference type="GO" id="GO:0009159">
    <property type="term" value="P:deoxyribonucleoside monophosphate catabolic process"/>
    <property type="evidence" value="ECO:0007669"/>
    <property type="project" value="TreeGrafter"/>
</dbReference>
<dbReference type="AlphaFoldDB" id="A0A8G1A2U3"/>
<dbReference type="KEGG" id="mfk:E2N92_08165"/>
<dbReference type="Proteomes" id="UP000826709">
    <property type="component" value="Chromosome"/>
</dbReference>
<dbReference type="GO" id="GO:0070694">
    <property type="term" value="F:5-hydroxymethyl-dUMP N-hydrolase activity"/>
    <property type="evidence" value="ECO:0007669"/>
    <property type="project" value="TreeGrafter"/>
</dbReference>
<sequence length="287" mass="31915">MYVLCAPCVLDSSLRAEGITKPADIEAFRKVLERCRRFGIEVVPLPCPETAYLGRPRPPATFVERLDTPGFCTVLDRMEEEVRAIVAARGPPLCIVGVDSSPCCGVNRTWYDERVPGRGAFLARFPKIEAVDVYDFARYRIYFAAPLFSEAERVFNRQVRDLIEEHCYEVYLPQEAGDDGAVCNMNGRRQIFERHVETLRGVDLVVAVVDGADADSGTAWEMGYAAGRGIPVVALRTDFRRAGPCEHVNLMLEESAEVVTDTVDLPAAVRRALLSGSSDQREESRPL</sequence>
<dbReference type="RefSeq" id="WP_220680713.1">
    <property type="nucleotide sequence ID" value="NZ_CP037968.1"/>
</dbReference>
<protein>
    <submittedName>
        <fullName evidence="1">DUF523 domain-containing protein</fullName>
    </submittedName>
</protein>
<evidence type="ECO:0000313" key="2">
    <source>
        <dbReference type="Proteomes" id="UP000826709"/>
    </source>
</evidence>
<dbReference type="EMBL" id="CP037968">
    <property type="protein sequence ID" value="QYZ79406.1"/>
    <property type="molecule type" value="Genomic_DNA"/>
</dbReference>
<organism evidence="1 2">
    <name type="scientific">Methanofollis formosanus</name>
    <dbReference type="NCBI Taxonomy" id="299308"/>
    <lineage>
        <taxon>Archaea</taxon>
        <taxon>Methanobacteriati</taxon>
        <taxon>Methanobacteriota</taxon>
        <taxon>Stenosarchaea group</taxon>
        <taxon>Methanomicrobia</taxon>
        <taxon>Methanomicrobiales</taxon>
        <taxon>Methanomicrobiaceae</taxon>
        <taxon>Methanofollis</taxon>
    </lineage>
</organism>
<dbReference type="OrthoDB" id="240616at2157"/>
<evidence type="ECO:0000313" key="1">
    <source>
        <dbReference type="EMBL" id="QYZ79406.1"/>
    </source>
</evidence>
<name>A0A8G1A2U3_9EURY</name>
<reference evidence="1" key="2">
    <citation type="submission" date="2019-03" db="EMBL/GenBank/DDBJ databases">
        <authorList>
            <person name="Chen S.-C."/>
            <person name="Wu S.-Y."/>
            <person name="Lai M.-C."/>
        </authorList>
    </citation>
    <scope>NUCLEOTIDE SEQUENCE</scope>
    <source>
        <strain evidence="1">ML15</strain>
    </source>
</reference>
<dbReference type="PANTHER" id="PTHR15364">
    <property type="entry name" value="2'-DEOXYNUCLEOSIDE 5'-PHOSPHATE N-HYDROLASE 1"/>
    <property type="match status" value="1"/>
</dbReference>
<accession>A0A8G1A2U3</accession>
<dbReference type="Gene3D" id="3.40.50.450">
    <property type="match status" value="1"/>
</dbReference>
<dbReference type="InterPro" id="IPR007710">
    <property type="entry name" value="Nucleoside_deoxyribTrfase"/>
</dbReference>